<dbReference type="InterPro" id="IPR008906">
    <property type="entry name" value="HATC_C_dom"/>
</dbReference>
<protein>
    <recommendedName>
        <fullName evidence="10">BED-type domain-containing protein</fullName>
    </recommendedName>
</protein>
<comment type="subunit">
    <text evidence="2">Homodimer.</text>
</comment>
<evidence type="ECO:0000313" key="12">
    <source>
        <dbReference type="Proteomes" id="UP000026961"/>
    </source>
</evidence>
<organism evidence="11">
    <name type="scientific">Oryza glumipatula</name>
    <dbReference type="NCBI Taxonomy" id="40148"/>
    <lineage>
        <taxon>Eukaryota</taxon>
        <taxon>Viridiplantae</taxon>
        <taxon>Streptophyta</taxon>
        <taxon>Embryophyta</taxon>
        <taxon>Tracheophyta</taxon>
        <taxon>Spermatophyta</taxon>
        <taxon>Magnoliopsida</taxon>
        <taxon>Liliopsida</taxon>
        <taxon>Poales</taxon>
        <taxon>Poaceae</taxon>
        <taxon>BOP clade</taxon>
        <taxon>Oryzoideae</taxon>
        <taxon>Oryzeae</taxon>
        <taxon>Oryzinae</taxon>
        <taxon>Oryza</taxon>
    </lineage>
</organism>
<dbReference type="SUPFAM" id="SSF57667">
    <property type="entry name" value="beta-beta-alpha zinc fingers"/>
    <property type="match status" value="1"/>
</dbReference>
<dbReference type="EnsemblPlants" id="OGLUM08G05130.1">
    <property type="protein sequence ID" value="OGLUM08G05130.1"/>
    <property type="gene ID" value="OGLUM08G05130"/>
</dbReference>
<proteinExistence type="predicted"/>
<feature type="domain" description="BED-type" evidence="10">
    <location>
        <begin position="348"/>
        <end position="419"/>
    </location>
</feature>
<dbReference type="AlphaFoldDB" id="A0A0E0ARM2"/>
<dbReference type="Pfam" id="PF14372">
    <property type="entry name" value="hAT-like_RNase-H"/>
    <property type="match status" value="1"/>
</dbReference>
<keyword evidence="6" id="KW-0238">DNA-binding</keyword>
<evidence type="ECO:0000256" key="2">
    <source>
        <dbReference type="ARBA" id="ARBA00011738"/>
    </source>
</evidence>
<feature type="region of interest" description="Disordered" evidence="9">
    <location>
        <begin position="1"/>
        <end position="85"/>
    </location>
</feature>
<dbReference type="InterPro" id="IPR003656">
    <property type="entry name" value="Znf_BED"/>
</dbReference>
<dbReference type="GO" id="GO:0046983">
    <property type="term" value="F:protein dimerization activity"/>
    <property type="evidence" value="ECO:0007669"/>
    <property type="project" value="InterPro"/>
</dbReference>
<feature type="compositionally biased region" description="Low complexity" evidence="9">
    <location>
        <begin position="1"/>
        <end position="12"/>
    </location>
</feature>
<evidence type="ECO:0000313" key="11">
    <source>
        <dbReference type="EnsemblPlants" id="OGLUM08G05130.1"/>
    </source>
</evidence>
<evidence type="ECO:0000256" key="5">
    <source>
        <dbReference type="ARBA" id="ARBA00022833"/>
    </source>
</evidence>
<dbReference type="GO" id="GO:0005634">
    <property type="term" value="C:nucleus"/>
    <property type="evidence" value="ECO:0007669"/>
    <property type="project" value="UniProtKB-SubCell"/>
</dbReference>
<feature type="compositionally biased region" description="Basic residues" evidence="9">
    <location>
        <begin position="13"/>
        <end position="31"/>
    </location>
</feature>
<keyword evidence="5" id="KW-0862">Zinc</keyword>
<dbReference type="STRING" id="40148.A0A0E0ARM2"/>
<dbReference type="GO" id="GO:0008270">
    <property type="term" value="F:zinc ion binding"/>
    <property type="evidence" value="ECO:0007669"/>
    <property type="project" value="UniProtKB-KW"/>
</dbReference>
<feature type="region of interest" description="Disordered" evidence="9">
    <location>
        <begin position="284"/>
        <end position="304"/>
    </location>
</feature>
<dbReference type="SMART" id="SM00614">
    <property type="entry name" value="ZnF_BED"/>
    <property type="match status" value="1"/>
</dbReference>
<keyword evidence="12" id="KW-1185">Reference proteome</keyword>
<evidence type="ECO:0000256" key="6">
    <source>
        <dbReference type="ARBA" id="ARBA00023125"/>
    </source>
</evidence>
<dbReference type="HOGENOM" id="CLU_469627_0_0_1"/>
<evidence type="ECO:0000256" key="4">
    <source>
        <dbReference type="ARBA" id="ARBA00022771"/>
    </source>
</evidence>
<accession>A0A0E0ARM2</accession>
<dbReference type="Gramene" id="OGLUM08G05130.1">
    <property type="protein sequence ID" value="OGLUM08G05130.1"/>
    <property type="gene ID" value="OGLUM08G05130"/>
</dbReference>
<comment type="subcellular location">
    <subcellularLocation>
        <location evidence="1">Nucleus</location>
    </subcellularLocation>
</comment>
<reference evidence="11" key="2">
    <citation type="submission" date="2018-05" db="EMBL/GenBank/DDBJ databases">
        <title>OgluRS3 (Oryza glumaepatula Reference Sequence Version 3).</title>
        <authorList>
            <person name="Zhang J."/>
            <person name="Kudrna D."/>
            <person name="Lee S."/>
            <person name="Talag J."/>
            <person name="Welchert J."/>
            <person name="Wing R.A."/>
        </authorList>
    </citation>
    <scope>NUCLEOTIDE SEQUENCE [LARGE SCALE GENOMIC DNA]</scope>
</reference>
<dbReference type="InterPro" id="IPR025525">
    <property type="entry name" value="hAT-like_transposase_RNase-H"/>
</dbReference>
<sequence>MRKARATAAASKPKPRATARAKPKPKPKPKTKPSPASLLSGGSSPASGDAADDLSFLSPSSPVVKPKPRSPLAAPASSPISPYASPASASVSVSTVADLRILAASHLDSLKRRLDALHGDSARDLEASHSRISKRFKTQSCLQLADEAEKEHRKMADKISEHAEGVKASYKKFVAEVQASTSRVCKVTIPEMAKSADRTIDGLRSRYNIPAKAAYRMLKQGISTRLRFSPVSIPLSLLCFRRTRRRSSPRRLAASQALPPAGELAPCARRRWAGLPLLAGRTTRGRRAGRWKEGGAPDDAAGLAPPGSVSVRLELEAVMDPMDEHDSDELPSGVASDDAHVAFRARTKKRSKVWDEYKPIYVNGVVQSAECRYCHILMSCKGSDGHSNGTSHLWRHQKICRAKEDLDLAQLHDTGFPYVMNDINPVDQIHPDSLDDIKLASHSDNSRFRSKVWEEFTPAFPSEELLPAEDYKVVESICKILRAFYRAIEVISGPVCPTANVYFNELWKVRTTLQEEASTDHTEVASMVREMQEAFHEYWENSYLWLSIPIVLDPRFKITFIEFRLKRAFGAEAAKYVAAVREIIRELFHEYCGPVDKGVHTSNNEARDVEMDGFDSDSLEDWDQHLSAQSRSQRLSELDNYLEDGLVPRKDDFDILHWWMIHSTKYPTLSVMAQDVLAMPSSALHCKAAFSSEGPVIHRQWSTLNIKTIEALVCTQDWIR</sequence>
<dbReference type="PANTHER" id="PTHR37371">
    <property type="entry name" value="OS08G0180400 PROTEIN"/>
    <property type="match status" value="1"/>
</dbReference>
<evidence type="ECO:0000256" key="8">
    <source>
        <dbReference type="PROSITE-ProRule" id="PRU00027"/>
    </source>
</evidence>
<dbReference type="SUPFAM" id="SSF53098">
    <property type="entry name" value="Ribonuclease H-like"/>
    <property type="match status" value="1"/>
</dbReference>
<keyword evidence="3" id="KW-0479">Metal-binding</keyword>
<dbReference type="PANTHER" id="PTHR37371:SF1">
    <property type="entry name" value="KINESIN-LIKE PROTEIN"/>
    <property type="match status" value="1"/>
</dbReference>
<dbReference type="Pfam" id="PF05699">
    <property type="entry name" value="Dimer_Tnp_hAT"/>
    <property type="match status" value="1"/>
</dbReference>
<evidence type="ECO:0000256" key="7">
    <source>
        <dbReference type="ARBA" id="ARBA00023242"/>
    </source>
</evidence>
<keyword evidence="4 8" id="KW-0863">Zinc-finger</keyword>
<dbReference type="InterPro" id="IPR036236">
    <property type="entry name" value="Znf_C2H2_sf"/>
</dbReference>
<keyword evidence="7" id="KW-0539">Nucleus</keyword>
<evidence type="ECO:0000256" key="1">
    <source>
        <dbReference type="ARBA" id="ARBA00004123"/>
    </source>
</evidence>
<reference evidence="11" key="1">
    <citation type="submission" date="2015-04" db="UniProtKB">
        <authorList>
            <consortium name="EnsemblPlants"/>
        </authorList>
    </citation>
    <scope>IDENTIFICATION</scope>
</reference>
<name>A0A0E0ARM2_9ORYZ</name>
<dbReference type="Proteomes" id="UP000026961">
    <property type="component" value="Chromosome 8"/>
</dbReference>
<dbReference type="GO" id="GO:0003677">
    <property type="term" value="F:DNA binding"/>
    <property type="evidence" value="ECO:0007669"/>
    <property type="project" value="UniProtKB-KW"/>
</dbReference>
<dbReference type="InterPro" id="IPR012337">
    <property type="entry name" value="RNaseH-like_sf"/>
</dbReference>
<dbReference type="eggNOG" id="KOG1121">
    <property type="taxonomic scope" value="Eukaryota"/>
</dbReference>
<evidence type="ECO:0000259" key="10">
    <source>
        <dbReference type="PROSITE" id="PS50808"/>
    </source>
</evidence>
<feature type="compositionally biased region" description="Low complexity" evidence="9">
    <location>
        <begin position="33"/>
        <end position="85"/>
    </location>
</feature>
<dbReference type="PROSITE" id="PS50808">
    <property type="entry name" value="ZF_BED"/>
    <property type="match status" value="1"/>
</dbReference>
<evidence type="ECO:0000256" key="9">
    <source>
        <dbReference type="SAM" id="MobiDB-lite"/>
    </source>
</evidence>
<evidence type="ECO:0000256" key="3">
    <source>
        <dbReference type="ARBA" id="ARBA00022723"/>
    </source>
</evidence>